<dbReference type="Proteomes" id="UP001150266">
    <property type="component" value="Unassembled WGS sequence"/>
</dbReference>
<comment type="caution">
    <text evidence="5">The sequence shown here is derived from an EMBL/GenBank/DDBJ whole genome shotgun (WGS) entry which is preliminary data.</text>
</comment>
<keyword evidence="1 2" id="KW-0732">Signal</keyword>
<accession>A0A9W9AQ75</accession>
<feature type="signal peptide" evidence="2">
    <location>
        <begin position="1"/>
        <end position="20"/>
    </location>
</feature>
<dbReference type="Pfam" id="PF10342">
    <property type="entry name" value="Kre9_KNH"/>
    <property type="match status" value="1"/>
</dbReference>
<feature type="domain" description="Yeast cell wall synthesis Kre9/Knh1-like N-terminal" evidence="3">
    <location>
        <begin position="40"/>
        <end position="127"/>
    </location>
</feature>
<organism evidence="5 6">
    <name type="scientific">Lentinula aciculospora</name>
    <dbReference type="NCBI Taxonomy" id="153920"/>
    <lineage>
        <taxon>Eukaryota</taxon>
        <taxon>Fungi</taxon>
        <taxon>Dikarya</taxon>
        <taxon>Basidiomycota</taxon>
        <taxon>Agaricomycotina</taxon>
        <taxon>Agaricomycetes</taxon>
        <taxon>Agaricomycetidae</taxon>
        <taxon>Agaricales</taxon>
        <taxon>Marasmiineae</taxon>
        <taxon>Omphalotaceae</taxon>
        <taxon>Lentinula</taxon>
    </lineage>
</organism>
<dbReference type="EMBL" id="JAOTPV010000002">
    <property type="protein sequence ID" value="KAJ4487593.1"/>
    <property type="molecule type" value="Genomic_DNA"/>
</dbReference>
<name>A0A9W9AQ75_9AGAR</name>
<evidence type="ECO:0000313" key="4">
    <source>
        <dbReference type="EMBL" id="KAJ4478461.1"/>
    </source>
</evidence>
<gene>
    <name evidence="5" type="ORF">J3R30DRAFT_3280593</name>
    <name evidence="4" type="ORF">J3R30DRAFT_3703290</name>
</gene>
<evidence type="ECO:0000259" key="3">
    <source>
        <dbReference type="Pfam" id="PF10342"/>
    </source>
</evidence>
<dbReference type="InterPro" id="IPR018466">
    <property type="entry name" value="Kre9/Knh1-like_N"/>
</dbReference>
<proteinExistence type="predicted"/>
<evidence type="ECO:0000256" key="2">
    <source>
        <dbReference type="SAM" id="SignalP"/>
    </source>
</evidence>
<dbReference type="EMBL" id="JAOTPV010000009">
    <property type="protein sequence ID" value="KAJ4478461.1"/>
    <property type="molecule type" value="Genomic_DNA"/>
</dbReference>
<reference evidence="5" key="1">
    <citation type="submission" date="2022-08" db="EMBL/GenBank/DDBJ databases">
        <title>A Global Phylogenomic Analysis of the Shiitake Genus Lentinula.</title>
        <authorList>
            <consortium name="DOE Joint Genome Institute"/>
            <person name="Sierra-Patev S."/>
            <person name="Min B."/>
            <person name="Naranjo-Ortiz M."/>
            <person name="Looney B."/>
            <person name="Konkel Z."/>
            <person name="Slot J.C."/>
            <person name="Sakamoto Y."/>
            <person name="Steenwyk J.L."/>
            <person name="Rokas A."/>
            <person name="Carro J."/>
            <person name="Camarero S."/>
            <person name="Ferreira P."/>
            <person name="Molpeceres G."/>
            <person name="Ruiz-Duenas F.J."/>
            <person name="Serrano A."/>
            <person name="Henrissat B."/>
            <person name="Drula E."/>
            <person name="Hughes K.W."/>
            <person name="Mata J.L."/>
            <person name="Ishikawa N.K."/>
            <person name="Vargas-Isla R."/>
            <person name="Ushijima S."/>
            <person name="Smith C.A."/>
            <person name="Ahrendt S."/>
            <person name="Andreopoulos W."/>
            <person name="He G."/>
            <person name="Labutti K."/>
            <person name="Lipzen A."/>
            <person name="Ng V."/>
            <person name="Riley R."/>
            <person name="Sandor L."/>
            <person name="Barry K."/>
            <person name="Martinez A.T."/>
            <person name="Xiao Y."/>
            <person name="Gibbons J.G."/>
            <person name="Terashima K."/>
            <person name="Grigoriev I.V."/>
            <person name="Hibbett D.S."/>
        </authorList>
    </citation>
    <scope>NUCLEOTIDE SEQUENCE</scope>
    <source>
        <strain evidence="5">JLM2183</strain>
    </source>
</reference>
<evidence type="ECO:0000256" key="1">
    <source>
        <dbReference type="ARBA" id="ARBA00022729"/>
    </source>
</evidence>
<dbReference type="OrthoDB" id="2973648at2759"/>
<evidence type="ECO:0000313" key="5">
    <source>
        <dbReference type="EMBL" id="KAJ4487593.1"/>
    </source>
</evidence>
<dbReference type="AlphaFoldDB" id="A0A9W9AQ75"/>
<keyword evidence="6" id="KW-1185">Reference proteome</keyword>
<evidence type="ECO:0000313" key="6">
    <source>
        <dbReference type="Proteomes" id="UP001150266"/>
    </source>
</evidence>
<sequence length="137" mass="14635">MQFTLIATALMAFAASAVSASPVSNEARMILDVWAPKIISPNATTVWAEGQQYNVTWDTSDAPVNISNGAAVRLGKDKVLTNTTLASGFDLRQGWVTITCPSDVIPGDDYSIILFGDSGDQSEQFTITETLESVLGF</sequence>
<protein>
    <recommendedName>
        <fullName evidence="3">Yeast cell wall synthesis Kre9/Knh1-like N-terminal domain-containing protein</fullName>
    </recommendedName>
</protein>
<feature type="chain" id="PRO_5041115798" description="Yeast cell wall synthesis Kre9/Knh1-like N-terminal domain-containing protein" evidence="2">
    <location>
        <begin position="21"/>
        <end position="137"/>
    </location>
</feature>